<gene>
    <name evidence="12" type="ORF">DMC30DRAFT_376289</name>
</gene>
<dbReference type="SUPFAM" id="SSF48208">
    <property type="entry name" value="Six-hairpin glycosidases"/>
    <property type="match status" value="1"/>
</dbReference>
<evidence type="ECO:0000256" key="10">
    <source>
        <dbReference type="SAM" id="MobiDB-lite"/>
    </source>
</evidence>
<evidence type="ECO:0000256" key="6">
    <source>
        <dbReference type="ARBA" id="ARBA00023295"/>
    </source>
</evidence>
<evidence type="ECO:0000256" key="1">
    <source>
        <dbReference type="ARBA" id="ARBA00001863"/>
    </source>
</evidence>
<evidence type="ECO:0000313" key="12">
    <source>
        <dbReference type="EMBL" id="TNY21180.1"/>
    </source>
</evidence>
<dbReference type="Proteomes" id="UP000311382">
    <property type="component" value="Unassembled WGS sequence"/>
</dbReference>
<evidence type="ECO:0000259" key="11">
    <source>
        <dbReference type="Pfam" id="PF00723"/>
    </source>
</evidence>
<reference evidence="12 13" key="1">
    <citation type="submission" date="2019-03" db="EMBL/GenBank/DDBJ databases">
        <title>Rhodosporidium diobovatum UCD-FST 08-225 genome sequencing, assembly, and annotation.</title>
        <authorList>
            <person name="Fakankun I.U."/>
            <person name="Fristensky B."/>
            <person name="Levin D.B."/>
        </authorList>
    </citation>
    <scope>NUCLEOTIDE SEQUENCE [LARGE SCALE GENOMIC DNA]</scope>
    <source>
        <strain evidence="12 13">UCD-FST 08-225</strain>
    </source>
</reference>
<dbReference type="PANTHER" id="PTHR31616:SF9">
    <property type="entry name" value="GLUCOAMYLASE, INTRACELLULAR SPORULATION-SPECIFIC"/>
    <property type="match status" value="1"/>
</dbReference>
<evidence type="ECO:0000256" key="3">
    <source>
        <dbReference type="ARBA" id="ARBA00012593"/>
    </source>
</evidence>
<comment type="catalytic activity">
    <reaction evidence="1">
        <text>Hydrolysis of terminal (1-&gt;4)-linked alpha-D-glucose residues successively from non-reducing ends of the chains with release of beta-D-glucose.</text>
        <dbReference type="EC" id="3.2.1.3"/>
    </reaction>
</comment>
<organism evidence="12 13">
    <name type="scientific">Rhodotorula diobovata</name>
    <dbReference type="NCBI Taxonomy" id="5288"/>
    <lineage>
        <taxon>Eukaryota</taxon>
        <taxon>Fungi</taxon>
        <taxon>Dikarya</taxon>
        <taxon>Basidiomycota</taxon>
        <taxon>Pucciniomycotina</taxon>
        <taxon>Microbotryomycetes</taxon>
        <taxon>Sporidiobolales</taxon>
        <taxon>Sporidiobolaceae</taxon>
        <taxon>Rhodotorula</taxon>
    </lineage>
</organism>
<keyword evidence="5" id="KW-0119">Carbohydrate metabolism</keyword>
<dbReference type="STRING" id="5288.A0A5C5FWL7"/>
<evidence type="ECO:0000313" key="13">
    <source>
        <dbReference type="Proteomes" id="UP000311382"/>
    </source>
</evidence>
<sequence>MLDKVLRFARLGPAPVHGKQSPPSAAPQAGQASTSPAAPSAAKEDQSTAQSLPAPAKATHNPLKDLSLEAFIEKQTPTAWKRLLANIHPQGTSPGCVVASPSRALPNYWYQWTRDSAICERALVERFTRESRAEDLRTLEEYVEASRVMQHKQTVLGGFDDGGLGEVKYEVDCEPFTGDWGRPQADGPGSRILTLGTLALHLLESGDGDKVEYVKTVLYPGVTGEHTGVLRGDLDYVCSHWQMKGFDLWEEVSGLHFYTLLTLRSALLLGARLVSHPALATADSLAASTKYAAAADAITPQLARFWDAERGFVRVTLDHGKEEGASSELDIAVVLAVLHAGRSTGWAKLTTADKVLATLDKLVKAFYETYPLNKGRREGDKKEAVALGRYPEDVYDGVGMSLASPWYLACAGAAEFLYVLVQDLASLPSRPNATFHLTPVAHTALTSLLPPLSAPLPAPNTTLTASHPAFVPLLHALQHLADGFLAVVQEYVGVDGCLSEQFERDGVPRGSEDLSWSYAAWVSAVLERNKGKEAVARVDGVAPGEAGEAASA</sequence>
<proteinExistence type="inferred from homology"/>
<comment type="similarity">
    <text evidence="2">Belongs to the glycosyl hydrolase 15 family.</text>
</comment>
<dbReference type="GO" id="GO:0000272">
    <property type="term" value="P:polysaccharide catabolic process"/>
    <property type="evidence" value="ECO:0007669"/>
    <property type="project" value="UniProtKB-KW"/>
</dbReference>
<evidence type="ECO:0000256" key="7">
    <source>
        <dbReference type="ARBA" id="ARBA00023326"/>
    </source>
</evidence>
<dbReference type="Pfam" id="PF00723">
    <property type="entry name" value="Glyco_hydro_15"/>
    <property type="match status" value="1"/>
</dbReference>
<dbReference type="PRINTS" id="PR00736">
    <property type="entry name" value="GLHYDRLASE15"/>
</dbReference>
<dbReference type="OrthoDB" id="6123450at2759"/>
<dbReference type="Gene3D" id="1.50.10.10">
    <property type="match status" value="1"/>
</dbReference>
<keyword evidence="6 12" id="KW-0326">Glycosidase</keyword>
<evidence type="ECO:0000256" key="9">
    <source>
        <dbReference type="ARBA" id="ARBA00033473"/>
    </source>
</evidence>
<dbReference type="InterPro" id="IPR012341">
    <property type="entry name" value="6hp_glycosidase-like_sf"/>
</dbReference>
<feature type="domain" description="GH15-like" evidence="11">
    <location>
        <begin position="81"/>
        <end position="525"/>
    </location>
</feature>
<name>A0A5C5FWL7_9BASI</name>
<dbReference type="EC" id="3.2.1.3" evidence="3"/>
<evidence type="ECO:0000256" key="4">
    <source>
        <dbReference type="ARBA" id="ARBA00022801"/>
    </source>
</evidence>
<comment type="caution">
    <text evidence="12">The sequence shown here is derived from an EMBL/GenBank/DDBJ whole genome shotgun (WGS) entry which is preliminary data.</text>
</comment>
<keyword evidence="13" id="KW-1185">Reference proteome</keyword>
<dbReference type="AlphaFoldDB" id="A0A5C5FWL7"/>
<keyword evidence="4" id="KW-0378">Hydrolase</keyword>
<dbReference type="InterPro" id="IPR000165">
    <property type="entry name" value="Glucoamylase"/>
</dbReference>
<evidence type="ECO:0000256" key="8">
    <source>
        <dbReference type="ARBA" id="ARBA00033442"/>
    </source>
</evidence>
<accession>A0A5C5FWL7</accession>
<dbReference type="EMBL" id="SOZI01000049">
    <property type="protein sequence ID" value="TNY21180.1"/>
    <property type="molecule type" value="Genomic_DNA"/>
</dbReference>
<dbReference type="GO" id="GO:0004339">
    <property type="term" value="F:glucan 1,4-alpha-glucosidase activity"/>
    <property type="evidence" value="ECO:0007669"/>
    <property type="project" value="UniProtKB-EC"/>
</dbReference>
<protein>
    <recommendedName>
        <fullName evidence="3">glucan 1,4-alpha-glucosidase</fullName>
        <ecNumber evidence="3">3.2.1.3</ecNumber>
    </recommendedName>
    <alternativeName>
        <fullName evidence="9">1,4-alpha-D-glucan glucohydrolase</fullName>
    </alternativeName>
    <alternativeName>
        <fullName evidence="8">Glucan 1,4-alpha-glucosidase</fullName>
    </alternativeName>
</protein>
<keyword evidence="7" id="KW-0624">Polysaccharide degradation</keyword>
<evidence type="ECO:0000256" key="2">
    <source>
        <dbReference type="ARBA" id="ARBA00006188"/>
    </source>
</evidence>
<evidence type="ECO:0000256" key="5">
    <source>
        <dbReference type="ARBA" id="ARBA00023277"/>
    </source>
</evidence>
<dbReference type="InterPro" id="IPR011613">
    <property type="entry name" value="GH15-like"/>
</dbReference>
<feature type="region of interest" description="Disordered" evidence="10">
    <location>
        <begin position="9"/>
        <end position="60"/>
    </location>
</feature>
<dbReference type="InterPro" id="IPR008928">
    <property type="entry name" value="6-hairpin_glycosidase_sf"/>
</dbReference>
<dbReference type="PANTHER" id="PTHR31616">
    <property type="entry name" value="TREHALASE"/>
    <property type="match status" value="1"/>
</dbReference>
<feature type="compositionally biased region" description="Low complexity" evidence="10">
    <location>
        <begin position="20"/>
        <end position="41"/>
    </location>
</feature>
<dbReference type="GO" id="GO:0000324">
    <property type="term" value="C:fungal-type vacuole"/>
    <property type="evidence" value="ECO:0007669"/>
    <property type="project" value="TreeGrafter"/>
</dbReference>